<evidence type="ECO:0000256" key="1">
    <source>
        <dbReference type="SAM" id="MobiDB-lite"/>
    </source>
</evidence>
<dbReference type="STRING" id="1507870.A0A1V8SBQ6"/>
<evidence type="ECO:0008006" key="5">
    <source>
        <dbReference type="Google" id="ProtNLM"/>
    </source>
</evidence>
<feature type="transmembrane region" description="Helical" evidence="2">
    <location>
        <begin position="786"/>
        <end position="813"/>
    </location>
</feature>
<feature type="region of interest" description="Disordered" evidence="1">
    <location>
        <begin position="40"/>
        <end position="109"/>
    </location>
</feature>
<feature type="transmembrane region" description="Helical" evidence="2">
    <location>
        <begin position="495"/>
        <end position="518"/>
    </location>
</feature>
<feature type="transmembrane region" description="Helical" evidence="2">
    <location>
        <begin position="451"/>
        <end position="475"/>
    </location>
</feature>
<comment type="caution">
    <text evidence="3">The sequence shown here is derived from an EMBL/GenBank/DDBJ whole genome shotgun (WGS) entry which is preliminary data.</text>
</comment>
<feature type="compositionally biased region" description="Low complexity" evidence="1">
    <location>
        <begin position="228"/>
        <end position="238"/>
    </location>
</feature>
<feature type="transmembrane region" description="Helical" evidence="2">
    <location>
        <begin position="389"/>
        <end position="405"/>
    </location>
</feature>
<feature type="transmembrane region" description="Helical" evidence="2">
    <location>
        <begin position="825"/>
        <end position="844"/>
    </location>
</feature>
<keyword evidence="4" id="KW-1185">Reference proteome</keyword>
<dbReference type="PANTHER" id="PTHR37544:SF1">
    <property type="entry name" value="PHOSPHORIBOSYLAMINOIMIDAZOLE-SUCCINOCARBOXAMIDE SYNTHASE"/>
    <property type="match status" value="1"/>
</dbReference>
<keyword evidence="2" id="KW-0472">Membrane</keyword>
<feature type="compositionally biased region" description="Basic and acidic residues" evidence="1">
    <location>
        <begin position="303"/>
        <end position="313"/>
    </location>
</feature>
<feature type="transmembrane region" description="Helical" evidence="2">
    <location>
        <begin position="656"/>
        <end position="674"/>
    </location>
</feature>
<dbReference type="Pfam" id="PF11915">
    <property type="entry name" value="DUF3433"/>
    <property type="match status" value="2"/>
</dbReference>
<feature type="region of interest" description="Disordered" evidence="1">
    <location>
        <begin position="600"/>
        <end position="624"/>
    </location>
</feature>
<organism evidence="3 4">
    <name type="scientific">Cryoendolithus antarcticus</name>
    <dbReference type="NCBI Taxonomy" id="1507870"/>
    <lineage>
        <taxon>Eukaryota</taxon>
        <taxon>Fungi</taxon>
        <taxon>Dikarya</taxon>
        <taxon>Ascomycota</taxon>
        <taxon>Pezizomycotina</taxon>
        <taxon>Dothideomycetes</taxon>
        <taxon>Dothideomycetidae</taxon>
        <taxon>Cladosporiales</taxon>
        <taxon>Cladosporiaceae</taxon>
        <taxon>Cryoendolithus</taxon>
    </lineage>
</organism>
<dbReference type="Proteomes" id="UP000192596">
    <property type="component" value="Unassembled WGS sequence"/>
</dbReference>
<reference evidence="4" key="1">
    <citation type="submission" date="2017-03" db="EMBL/GenBank/DDBJ databases">
        <title>Genomes of endolithic fungi from Antarctica.</title>
        <authorList>
            <person name="Coleine C."/>
            <person name="Masonjones S."/>
            <person name="Stajich J.E."/>
        </authorList>
    </citation>
    <scope>NUCLEOTIDE SEQUENCE [LARGE SCALE GENOMIC DNA]</scope>
    <source>
        <strain evidence="4">CCFEE 5527</strain>
    </source>
</reference>
<dbReference type="OrthoDB" id="3057599at2759"/>
<feature type="region of interest" description="Disordered" evidence="1">
    <location>
        <begin position="215"/>
        <end position="322"/>
    </location>
</feature>
<feature type="compositionally biased region" description="Polar residues" evidence="1">
    <location>
        <begin position="74"/>
        <end position="92"/>
    </location>
</feature>
<sequence>MSNLQQPNNALLALKATNVSSPSIVHRRSEQSITASEDYYSLNSSRSRSSIDPTRSNPAITRYTTPPSRYRTPAQSHDNLATQQPHDSTAGTSALRGAGQRRQSLEAGAERPVLTAPMQHAHLREGGVRRKPVPSTVMERPESGVLASPAVPTRGTVIDQRSNFDPSPPTPGPHDEQYIRFALEQLTRDEEVRGSRLYDGLGSGKKGNFAYIAPGTNGETRAGQDPTAYASGSGAASDGSERILNSRPGGLSYETDAQHAQTRFQRRQEERTRLLPEIPPPRNPRRESTPPFMARGQVDDDFMDPRRSRDNAQRHAQPNRGVLQPVVADASHPLDFVPGILRPMPLGFLLLLVLTFTAGLLFCAIWSLLKTGLWDYGTFGDSRYCVFEYLPTILGMLLLMWTFEVQRAVTRIAPFVGLASEHPATRAKSLHLPLSHDGFLRPRLEYWRAKMWAFGVFQAVAWLQLFSIPLLASSFNVYFYGPPDTGRWRWIATQGAVWAVIALYLALAGSLASLLLWIHTIRSRHQTGLQWDPRSMADLLAMLAQSNAFAVQDKVQDSSLARLGHWSVSTRPAATLYTYGAANSEMRQYGVREGQVYELGHSRDGSGAESDAENEKRRSKDPILQRRLDRSTAAEASAGSASISLPWFLRPTYTSLWAIAAVVLLLAFLIVSYLPSTRVSAGFEPDVPAPVSRLGFSSTNFLYSFLPALLGELCLLFWLEFDVAHRRLAPFFALLNETHHITDNEKGNAHEPRLGATAERSLLLSHSAELPVLVTLAAILNANFRLAWLTFISLVAAALPVLGGGAFWAQFIIDQQRVRITAHMPAYYALTALVTVFALSWLLLLPLSKVERRLAHSTSDGSNRARSFADFVSLMRDSRIVDDVAFHQPVSKVDLVTRLVAPASAITRPAARLPAAESTTSITDSIRRLANVSQRRPIENDPDASQRYAIGVFTGRDGRPSLSIDRVRP</sequence>
<evidence type="ECO:0000256" key="2">
    <source>
        <dbReference type="SAM" id="Phobius"/>
    </source>
</evidence>
<feature type="compositionally biased region" description="Basic and acidic residues" evidence="1">
    <location>
        <begin position="613"/>
        <end position="624"/>
    </location>
</feature>
<name>A0A1V8SBQ6_9PEZI</name>
<evidence type="ECO:0000313" key="4">
    <source>
        <dbReference type="Proteomes" id="UP000192596"/>
    </source>
</evidence>
<protein>
    <recommendedName>
        <fullName evidence="5">Phosphoribosylaminoimidazole-succinocarboxamide synthase</fullName>
    </recommendedName>
</protein>
<dbReference type="InParanoid" id="A0A1V8SBQ6"/>
<accession>A0A1V8SBQ6</accession>
<dbReference type="InterPro" id="IPR021840">
    <property type="entry name" value="DUF3433"/>
</dbReference>
<feature type="transmembrane region" description="Helical" evidence="2">
    <location>
        <begin position="701"/>
        <end position="719"/>
    </location>
</feature>
<keyword evidence="2" id="KW-0812">Transmembrane</keyword>
<keyword evidence="2" id="KW-1133">Transmembrane helix</keyword>
<gene>
    <name evidence="3" type="ORF">B0A48_17045</name>
</gene>
<dbReference type="PANTHER" id="PTHR37544">
    <property type="entry name" value="SPRAY-RELATED"/>
    <property type="match status" value="1"/>
</dbReference>
<proteinExistence type="predicted"/>
<feature type="transmembrane region" description="Helical" evidence="2">
    <location>
        <begin position="348"/>
        <end position="369"/>
    </location>
</feature>
<feature type="compositionally biased region" description="Low complexity" evidence="1">
    <location>
        <begin position="61"/>
        <end position="73"/>
    </location>
</feature>
<dbReference type="EMBL" id="NAJO01000064">
    <property type="protein sequence ID" value="OQN96615.1"/>
    <property type="molecule type" value="Genomic_DNA"/>
</dbReference>
<evidence type="ECO:0000313" key="3">
    <source>
        <dbReference type="EMBL" id="OQN96615.1"/>
    </source>
</evidence>
<dbReference type="AlphaFoldDB" id="A0A1V8SBQ6"/>